<organism evidence="1 2">
    <name type="scientific">Streptomyces catenulae</name>
    <dbReference type="NCBI Taxonomy" id="66875"/>
    <lineage>
        <taxon>Bacteria</taxon>
        <taxon>Bacillati</taxon>
        <taxon>Actinomycetota</taxon>
        <taxon>Actinomycetes</taxon>
        <taxon>Kitasatosporales</taxon>
        <taxon>Streptomycetaceae</taxon>
        <taxon>Streptomyces</taxon>
    </lineage>
</organism>
<dbReference type="SUPFAM" id="SSF55718">
    <property type="entry name" value="SCP-like"/>
    <property type="match status" value="1"/>
</dbReference>
<comment type="caution">
    <text evidence="1">The sequence shown here is derived from an EMBL/GenBank/DDBJ whole genome shotgun (WGS) entry which is preliminary data.</text>
</comment>
<evidence type="ECO:0008006" key="3">
    <source>
        <dbReference type="Google" id="ProtNLM"/>
    </source>
</evidence>
<dbReference type="EMBL" id="JBEZVI010000028">
    <property type="protein sequence ID" value="MEU3713667.1"/>
    <property type="molecule type" value="Genomic_DNA"/>
</dbReference>
<evidence type="ECO:0000313" key="2">
    <source>
        <dbReference type="Proteomes" id="UP001550853"/>
    </source>
</evidence>
<keyword evidence="2" id="KW-1185">Reference proteome</keyword>
<name>A0ABV2Z6P4_9ACTN</name>
<proteinExistence type="predicted"/>
<accession>A0ABV2Z6P4</accession>
<gene>
    <name evidence="1" type="ORF">AB0E61_26675</name>
</gene>
<reference evidence="1 2" key="1">
    <citation type="submission" date="2024-06" db="EMBL/GenBank/DDBJ databases">
        <title>The Natural Products Discovery Center: Release of the First 8490 Sequenced Strains for Exploring Actinobacteria Biosynthetic Diversity.</title>
        <authorList>
            <person name="Kalkreuter E."/>
            <person name="Kautsar S.A."/>
            <person name="Yang D."/>
            <person name="Bader C.D."/>
            <person name="Teijaro C.N."/>
            <person name="Fluegel L."/>
            <person name="Davis C.M."/>
            <person name="Simpson J.R."/>
            <person name="Lauterbach L."/>
            <person name="Steele A.D."/>
            <person name="Gui C."/>
            <person name="Meng S."/>
            <person name="Li G."/>
            <person name="Viehrig K."/>
            <person name="Ye F."/>
            <person name="Su P."/>
            <person name="Kiefer A.F."/>
            <person name="Nichols A."/>
            <person name="Cepeda A.J."/>
            <person name="Yan W."/>
            <person name="Fan B."/>
            <person name="Jiang Y."/>
            <person name="Adhikari A."/>
            <person name="Zheng C.-J."/>
            <person name="Schuster L."/>
            <person name="Cowan T.M."/>
            <person name="Smanski M.J."/>
            <person name="Chevrette M.G."/>
            <person name="De Carvalho L.P.S."/>
            <person name="Shen B."/>
        </authorList>
    </citation>
    <scope>NUCLEOTIDE SEQUENCE [LARGE SCALE GENOMIC DNA]</scope>
    <source>
        <strain evidence="1 2">NPDC033039</strain>
    </source>
</reference>
<protein>
    <recommendedName>
        <fullName evidence="3">SCP2 domain-containing protein</fullName>
    </recommendedName>
</protein>
<sequence>MPVFESGEKARRIFTDLFQILLKDDTFTARMRESGITLHLIQVKPDLELYITPDGVQDGPPTEPAVIRIKMSSDTAHSLWLGKLLMPVALATGKVRIKGSVAKVLEFVPLLRPAFDRYPEIAASEGLPV</sequence>
<dbReference type="Gene3D" id="3.30.1050.10">
    <property type="entry name" value="SCP2 sterol-binding domain"/>
    <property type="match status" value="1"/>
</dbReference>
<evidence type="ECO:0000313" key="1">
    <source>
        <dbReference type="EMBL" id="MEU3713667.1"/>
    </source>
</evidence>
<dbReference type="Proteomes" id="UP001550853">
    <property type="component" value="Unassembled WGS sequence"/>
</dbReference>
<dbReference type="InterPro" id="IPR036527">
    <property type="entry name" value="SCP2_sterol-bd_dom_sf"/>
</dbReference>
<dbReference type="RefSeq" id="WP_051739727.1">
    <property type="nucleotide sequence ID" value="NZ_JBEZVI010000028.1"/>
</dbReference>